<dbReference type="RefSeq" id="WP_058976991.1">
    <property type="nucleotide sequence ID" value="NZ_BCMS01000001.1"/>
</dbReference>
<reference evidence="3" key="1">
    <citation type="submission" date="2015-11" db="EMBL/GenBank/DDBJ databases">
        <title>Draft Genome Sequence of the Radioresistant Bacterium Deinococcus grandis, Isolated from Freshwater Fish in Japan.</title>
        <authorList>
            <person name="Satoh K."/>
            <person name="Onodera T."/>
            <person name="Omoso K."/>
            <person name="Takeda-Yano K."/>
            <person name="Katayama T."/>
            <person name="Oono Y."/>
            <person name="Narumi I."/>
        </authorList>
    </citation>
    <scope>NUCLEOTIDE SEQUENCE [LARGE SCALE GENOMIC DNA]</scope>
    <source>
        <strain evidence="3">ATCC 43672</strain>
    </source>
</reference>
<name>A0A100HJT9_9DEIO</name>
<proteinExistence type="predicted"/>
<feature type="compositionally biased region" description="Low complexity" evidence="1">
    <location>
        <begin position="238"/>
        <end position="255"/>
    </location>
</feature>
<dbReference type="OrthoDB" id="74363at2"/>
<dbReference type="Proteomes" id="UP000056209">
    <property type="component" value="Unassembled WGS sequence"/>
</dbReference>
<feature type="compositionally biased region" description="Polar residues" evidence="1">
    <location>
        <begin position="285"/>
        <end position="306"/>
    </location>
</feature>
<protein>
    <submittedName>
        <fullName evidence="2">Uncharacterized protein</fullName>
    </submittedName>
</protein>
<accession>A0A100HJT9</accession>
<keyword evidence="3" id="KW-1185">Reference proteome</keyword>
<feature type="compositionally biased region" description="Gly residues" evidence="1">
    <location>
        <begin position="389"/>
        <end position="406"/>
    </location>
</feature>
<feature type="compositionally biased region" description="Low complexity" evidence="1">
    <location>
        <begin position="441"/>
        <end position="459"/>
    </location>
</feature>
<feature type="compositionally biased region" description="Pro residues" evidence="1">
    <location>
        <begin position="460"/>
        <end position="474"/>
    </location>
</feature>
<evidence type="ECO:0000313" key="3">
    <source>
        <dbReference type="Proteomes" id="UP000056209"/>
    </source>
</evidence>
<feature type="compositionally biased region" description="Gly residues" evidence="1">
    <location>
        <begin position="419"/>
        <end position="428"/>
    </location>
</feature>
<evidence type="ECO:0000256" key="1">
    <source>
        <dbReference type="SAM" id="MobiDB-lite"/>
    </source>
</evidence>
<dbReference type="AlphaFoldDB" id="A0A100HJT9"/>
<gene>
    <name evidence="2" type="ORF">DEIGR_102105</name>
</gene>
<dbReference type="EMBL" id="BCMS01000001">
    <property type="protein sequence ID" value="GAQ22078.1"/>
    <property type="molecule type" value="Genomic_DNA"/>
</dbReference>
<feature type="region of interest" description="Disordered" evidence="1">
    <location>
        <begin position="170"/>
        <end position="489"/>
    </location>
</feature>
<evidence type="ECO:0000313" key="2">
    <source>
        <dbReference type="EMBL" id="GAQ22078.1"/>
    </source>
</evidence>
<organism evidence="2 3">
    <name type="scientific">Deinococcus grandis</name>
    <dbReference type="NCBI Taxonomy" id="57498"/>
    <lineage>
        <taxon>Bacteria</taxon>
        <taxon>Thermotogati</taxon>
        <taxon>Deinococcota</taxon>
        <taxon>Deinococci</taxon>
        <taxon>Deinococcales</taxon>
        <taxon>Deinococcaceae</taxon>
        <taxon>Deinococcus</taxon>
    </lineage>
</organism>
<sequence>MTATPPPPSPALTAALRPVQARLHAQAWAVQTRAALTVTGGAALLGGLLHALWPGPVAGLNPAEVVGAALLAGGARLAWHAPARPTLPDAAQVADRRAGLSGLLGAALGSQPTPDPWSAALHARLDGQAAAAARSLYARTLLPAPPARVWAAPLLLLALGAGAWGLPAPVRPDQGPEAARVIEEPPTPPIPTGAGPTPAAPVDAAVSPVPTTKPDENPGADAGARTDAAPEPGTRSDAPTGAGTTGRATAVPGRAPTLPRLTEARQGVTPAAQAPREPTPAAPGTRTQDTPFGSRENGQFENQSVTDPDRLAAAPYDPTTAPGARAQQQQADPGSSGLRAASGGRGIESDGADRCVQGCLTNNDMNRGAAPDPARPKNPQGQTTSGTSDSGGAGTAGSSSGTGLGRGTLRPLNTRVQGELGGAAGAGGRVQVLAAPDDRSAAAPAATSAGAAPRWTPGPDLAPPDLPAPTPIPPGAQDAVRAYFDRSSP</sequence>
<feature type="compositionally biased region" description="Low complexity" evidence="1">
    <location>
        <begin position="192"/>
        <end position="212"/>
    </location>
</feature>
<comment type="caution">
    <text evidence="2">The sequence shown here is derived from an EMBL/GenBank/DDBJ whole genome shotgun (WGS) entry which is preliminary data.</text>
</comment>